<evidence type="ECO:0000313" key="3">
    <source>
        <dbReference type="Proteomes" id="UP000254156"/>
    </source>
</evidence>
<evidence type="ECO:0000313" key="2">
    <source>
        <dbReference type="EMBL" id="SUB88014.1"/>
    </source>
</evidence>
<evidence type="ECO:0000256" key="1">
    <source>
        <dbReference type="SAM" id="Phobius"/>
    </source>
</evidence>
<organism evidence="2 3">
    <name type="scientific">Porphyromonas macacae</name>
    <dbReference type="NCBI Taxonomy" id="28115"/>
    <lineage>
        <taxon>Bacteria</taxon>
        <taxon>Pseudomonadati</taxon>
        <taxon>Bacteroidota</taxon>
        <taxon>Bacteroidia</taxon>
        <taxon>Bacteroidales</taxon>
        <taxon>Porphyromonadaceae</taxon>
        <taxon>Porphyromonas</taxon>
    </lineage>
</organism>
<sequence length="194" mass="22377">MRKNFSIGKTVVDAFFLKHQVLSSVIAIGFILCSLYANSLAVFRTLKDFQNIERRVGIIALWYCTDGSYNTAKLQIEGDTTIYFKNRVGGWFNNLQYSGNKGEEVEFYTIGRPSVLSREVHYFGLSKEGNPRLKFWIFFDILFYNYGFVLFSWAMSFLGVLLFGTKYPQKRAIVILSWVVSFCTLILWLLALTS</sequence>
<keyword evidence="1" id="KW-0472">Membrane</keyword>
<feature type="transmembrane region" description="Helical" evidence="1">
    <location>
        <begin position="21"/>
        <end position="43"/>
    </location>
</feature>
<accession>A0A379E6R7</accession>
<dbReference type="Proteomes" id="UP000254156">
    <property type="component" value="Unassembled WGS sequence"/>
</dbReference>
<name>A0A379E6R7_9PORP</name>
<reference evidence="2 3" key="1">
    <citation type="submission" date="2018-06" db="EMBL/GenBank/DDBJ databases">
        <authorList>
            <consortium name="Pathogen Informatics"/>
            <person name="Doyle S."/>
        </authorList>
    </citation>
    <scope>NUCLEOTIDE SEQUENCE [LARGE SCALE GENOMIC DNA]</scope>
    <source>
        <strain evidence="2 3">NCTC11632</strain>
    </source>
</reference>
<keyword evidence="1" id="KW-0812">Transmembrane</keyword>
<dbReference type="AlphaFoldDB" id="A0A379E6R7"/>
<protein>
    <submittedName>
        <fullName evidence="2">Uncharacterized protein</fullName>
    </submittedName>
</protein>
<proteinExistence type="predicted"/>
<keyword evidence="1" id="KW-1133">Transmembrane helix</keyword>
<feature type="transmembrane region" description="Helical" evidence="1">
    <location>
        <begin position="172"/>
        <end position="191"/>
    </location>
</feature>
<gene>
    <name evidence="2" type="ORF">NCTC11632_00074</name>
</gene>
<dbReference type="EMBL" id="UGTF01000002">
    <property type="protein sequence ID" value="SUB88014.1"/>
    <property type="molecule type" value="Genomic_DNA"/>
</dbReference>
<feature type="transmembrane region" description="Helical" evidence="1">
    <location>
        <begin position="143"/>
        <end position="165"/>
    </location>
</feature>